<organism evidence="1 2">
    <name type="scientific">Rhodoblastus acidophilus</name>
    <name type="common">Rhodopseudomonas acidophila</name>
    <dbReference type="NCBI Taxonomy" id="1074"/>
    <lineage>
        <taxon>Bacteria</taxon>
        <taxon>Pseudomonadati</taxon>
        <taxon>Pseudomonadota</taxon>
        <taxon>Alphaproteobacteria</taxon>
        <taxon>Hyphomicrobiales</taxon>
        <taxon>Rhodoblastaceae</taxon>
        <taxon>Rhodoblastus</taxon>
    </lineage>
</organism>
<dbReference type="AlphaFoldDB" id="A0A212QL52"/>
<accession>A0A212QL52</accession>
<dbReference type="RefSeq" id="WP_088519173.1">
    <property type="nucleotide sequence ID" value="NZ_FYDG01000001.1"/>
</dbReference>
<evidence type="ECO:0000313" key="2">
    <source>
        <dbReference type="Proteomes" id="UP000198418"/>
    </source>
</evidence>
<dbReference type="OrthoDB" id="6816093at2"/>
<dbReference type="Proteomes" id="UP000198418">
    <property type="component" value="Unassembled WGS sequence"/>
</dbReference>
<name>A0A212QL52_RHOAC</name>
<dbReference type="EMBL" id="FYDG01000001">
    <property type="protein sequence ID" value="SNB60120.1"/>
    <property type="molecule type" value="Genomic_DNA"/>
</dbReference>
<reference evidence="2" key="1">
    <citation type="submission" date="2017-06" db="EMBL/GenBank/DDBJ databases">
        <authorList>
            <person name="Varghese N."/>
            <person name="Submissions S."/>
        </authorList>
    </citation>
    <scope>NUCLEOTIDE SEQUENCE [LARGE SCALE GENOMIC DNA]</scope>
    <source>
        <strain evidence="2">DSM 137</strain>
    </source>
</reference>
<proteinExistence type="predicted"/>
<evidence type="ECO:0000313" key="1">
    <source>
        <dbReference type="EMBL" id="SNB60120.1"/>
    </source>
</evidence>
<protein>
    <submittedName>
        <fullName evidence="1">Uncharacterized protein</fullName>
    </submittedName>
</protein>
<gene>
    <name evidence="1" type="ORF">SAMN06265338_101735</name>
</gene>
<sequence>MPNTTSVAFGSGVLIATPSGANATPVQFGALQDISLDFSFSSKQLFGQYQFPIALARGEGKITGKAKFANIDGPLYNSCFFGQSLASGQKLWAYNEAGSVAASSPYAYAVVNASAFDADLGVVYAASGLALTRVASAPSVGQYTLSAGVYTFNSGDAGKAILVSYCYTQTAAGGGSRAVLSNKLMGVAPTFQIDFYQTNPNAAGAQWSLRLYNCVSNKLTVSSKIQDFNIPELDFEAFANAANNIGEINTAI</sequence>
<keyword evidence="2" id="KW-1185">Reference proteome</keyword>